<dbReference type="EMBL" id="JASBWT010000004">
    <property type="protein sequence ID" value="KAJ9105393.1"/>
    <property type="molecule type" value="Genomic_DNA"/>
</dbReference>
<reference evidence="1" key="1">
    <citation type="submission" date="2023-04" db="EMBL/GenBank/DDBJ databases">
        <title>Draft Genome sequencing of Naganishia species isolated from polar environments using Oxford Nanopore Technology.</title>
        <authorList>
            <person name="Leo P."/>
            <person name="Venkateswaran K."/>
        </authorList>
    </citation>
    <scope>NUCLEOTIDE SEQUENCE</scope>
    <source>
        <strain evidence="1">MNA-CCFEE 5423</strain>
    </source>
</reference>
<evidence type="ECO:0000313" key="1">
    <source>
        <dbReference type="EMBL" id="KAJ9105393.1"/>
    </source>
</evidence>
<organism evidence="1 2">
    <name type="scientific">Naganishia friedmannii</name>
    <dbReference type="NCBI Taxonomy" id="89922"/>
    <lineage>
        <taxon>Eukaryota</taxon>
        <taxon>Fungi</taxon>
        <taxon>Dikarya</taxon>
        <taxon>Basidiomycota</taxon>
        <taxon>Agaricomycotina</taxon>
        <taxon>Tremellomycetes</taxon>
        <taxon>Filobasidiales</taxon>
        <taxon>Filobasidiaceae</taxon>
        <taxon>Naganishia</taxon>
    </lineage>
</organism>
<proteinExistence type="predicted"/>
<comment type="caution">
    <text evidence="1">The sequence shown here is derived from an EMBL/GenBank/DDBJ whole genome shotgun (WGS) entry which is preliminary data.</text>
</comment>
<sequence>MAERKLDHASAEMLEEPFIRIPYELMRRNHRSAQRQVEKDFAFLQATVKALSKVSTTTNGDDSSESREKAKQEILQRLQAGSERIKGLKRKLEALQPSSKTQSQSPLRTRLDVLAEMQNTSTISESDQACWKTARVDRFMVDYLLRSGKQSAASVYAKERGIEGQVDIALFQECARIERALVKKQSCVEALAWCGENRGTLKKTKNYLEFSLRLQEYIELCRRKQQSEALAYAQRHLAVWQDTHMREIEQAMSLLFFGQGTNVGVYKRLYNLSRWETLRHQFQATFNNIYGIPSHPVLSLVTSAGLSSLKLAACATTLPHESADGVDVVMSTTEAETDSAAGAAASASAVPLISSSGSSSRALVFPIPSLASSPPIHTTTGTPAIDPSIPITSDPTPLHDHPDHPQRNVDCPTCAPYLAVLAQDVPYSHHTNSSLVCRISGQVIDDENYALAFPNGYVYSHKALSEMAKETVGGIVTCPRTLEQCSFDHLRRVYIL</sequence>
<dbReference type="Proteomes" id="UP001227268">
    <property type="component" value="Unassembled WGS sequence"/>
</dbReference>
<keyword evidence="2" id="KW-1185">Reference proteome</keyword>
<gene>
    <name evidence="1" type="ORF">QFC21_001763</name>
</gene>
<accession>A0ACC2W1Y6</accession>
<name>A0ACC2W1Y6_9TREE</name>
<evidence type="ECO:0000313" key="2">
    <source>
        <dbReference type="Proteomes" id="UP001227268"/>
    </source>
</evidence>
<protein>
    <submittedName>
        <fullName evidence="1">Uncharacterized protein</fullName>
    </submittedName>
</protein>